<reference evidence="1" key="1">
    <citation type="submission" date="2015-07" db="EMBL/GenBank/DDBJ databases">
        <title>MeaNS - Measles Nucleotide Surveillance Program.</title>
        <authorList>
            <person name="Tran T."/>
            <person name="Druce J."/>
        </authorList>
    </citation>
    <scope>NUCLEOTIDE SEQUENCE</scope>
    <source>
        <strain evidence="1">UCB-OBI-ISO-001</strain>
        <tissue evidence="1">Gonad</tissue>
    </source>
</reference>
<dbReference type="AlphaFoldDB" id="A0A0L8FM61"/>
<accession>A0A0L8FM61</accession>
<proteinExistence type="predicted"/>
<name>A0A0L8FM61_OCTBM</name>
<gene>
    <name evidence="1" type="ORF">OCBIM_22014536mg</name>
</gene>
<evidence type="ECO:0000313" key="1">
    <source>
        <dbReference type="EMBL" id="KOF65728.1"/>
    </source>
</evidence>
<protein>
    <submittedName>
        <fullName evidence="1">Uncharacterized protein</fullName>
    </submittedName>
</protein>
<dbReference type="EMBL" id="KQ428981">
    <property type="protein sequence ID" value="KOF65728.1"/>
    <property type="molecule type" value="Genomic_DNA"/>
</dbReference>
<sequence length="86" mass="10093">MNNFNYIWNVIVLKPGRVLAIISEKKTKKKHKDKKKIFKYFLYHGSEMLSHDCLVLTNSSNGLLKMSKFITVINIVYVLVFMSPER</sequence>
<organism evidence="1">
    <name type="scientific">Octopus bimaculoides</name>
    <name type="common">California two-spotted octopus</name>
    <dbReference type="NCBI Taxonomy" id="37653"/>
    <lineage>
        <taxon>Eukaryota</taxon>
        <taxon>Metazoa</taxon>
        <taxon>Spiralia</taxon>
        <taxon>Lophotrochozoa</taxon>
        <taxon>Mollusca</taxon>
        <taxon>Cephalopoda</taxon>
        <taxon>Coleoidea</taxon>
        <taxon>Octopodiformes</taxon>
        <taxon>Octopoda</taxon>
        <taxon>Incirrata</taxon>
        <taxon>Octopodidae</taxon>
        <taxon>Octopus</taxon>
    </lineage>
</organism>